<dbReference type="Proteomes" id="UP000198424">
    <property type="component" value="Unassembled WGS sequence"/>
</dbReference>
<dbReference type="Pfam" id="PF13715">
    <property type="entry name" value="CarbopepD_reg_2"/>
    <property type="match status" value="1"/>
</dbReference>
<name>A0A085ZZG2_FLAHY</name>
<dbReference type="Pfam" id="PF07715">
    <property type="entry name" value="Plug"/>
    <property type="match status" value="1"/>
</dbReference>
<evidence type="ECO:0000313" key="11">
    <source>
        <dbReference type="EMBL" id="OXA87339.1"/>
    </source>
</evidence>
<dbReference type="Gene3D" id="2.40.170.20">
    <property type="entry name" value="TonB-dependent receptor, beta-barrel domain"/>
    <property type="match status" value="1"/>
</dbReference>
<dbReference type="NCBIfam" id="TIGR04056">
    <property type="entry name" value="OMP_RagA_SusC"/>
    <property type="match status" value="1"/>
</dbReference>
<dbReference type="EMBL" id="MUGY01000040">
    <property type="protein sequence ID" value="OXA87339.1"/>
    <property type="molecule type" value="Genomic_DNA"/>
</dbReference>
<dbReference type="InterPro" id="IPR039426">
    <property type="entry name" value="TonB-dep_rcpt-like"/>
</dbReference>
<evidence type="ECO:0000256" key="7">
    <source>
        <dbReference type="PROSITE-ProRule" id="PRU01360"/>
    </source>
</evidence>
<dbReference type="EMBL" id="JPRM01000045">
    <property type="protein sequence ID" value="KFF09826.1"/>
    <property type="molecule type" value="Genomic_DNA"/>
</dbReference>
<feature type="transmembrane region" description="Helical" evidence="8">
    <location>
        <begin position="12"/>
        <end position="30"/>
    </location>
</feature>
<organism evidence="10 12">
    <name type="scientific">Flavobacterium hydatis</name>
    <name type="common">Cytophaga aquatilis</name>
    <dbReference type="NCBI Taxonomy" id="991"/>
    <lineage>
        <taxon>Bacteria</taxon>
        <taxon>Pseudomonadati</taxon>
        <taxon>Bacteroidota</taxon>
        <taxon>Flavobacteriia</taxon>
        <taxon>Flavobacteriales</taxon>
        <taxon>Flavobacteriaceae</taxon>
        <taxon>Flavobacterium</taxon>
    </lineage>
</organism>
<dbReference type="InterPro" id="IPR037066">
    <property type="entry name" value="Plug_dom_sf"/>
</dbReference>
<sequence>MNYFSFSKDGRALYCLFFAGILLSFSTIYSRNFRNDKMLPYQQHEVQGIISDGSSPLPGVTITLKSRKNTTVITDYNGHYSLLASPIDTLIVSFIGFKTKFIPVNERAKIDIKLEYDTTTLQEVRVNAGYYSVKESDRTGSIARITSKDIENQPVTNVLATMQGRMAGVNIIQRTGIPGGSFDIKIRGQNSIRTDGNSPLYIIDGVPYSSDVISSSLTATAFPSGVNPLNNINPDNIESIEVLKDADATSIYGSRGANGVVLITTKTGKKGKTSFNLQTSTGFGTVTKLPKLMNTEQYLKMRKQAFINDGLTEYGPYDYDVNGTWDQNRYTDWQKELLGRTSQTSDFQGTVNGGSENTQFLISGNFHRETTVFPGDFLYKRGGGHINLNHNSDDNKFKIHFSGSYNVQDNNQPSFDFTNEARYLAPNAPALYTADGQLNWENSTWDNPLRNLESKYKSKTNDLLANTLISYEIWKDFTVKSSFGCTSLDTKETRVIPSTMADPAYEATSDDSSLFLNNTKRSSWIIEPQINWSKNLGAGKIDILTGMTFQSQKTERINLSGIGFTSNSLIYNIAAAKNIRIYTDDETVYKYQAFFGRFNYNYKQRYIVNLTGRRDGSSRFGPGNQFANFGAAGIAWIFSKETFLENNRWLSYGKIRSSYGVTGSDQIGDYMYLDTYTTSGKVYNGVTGVQPSRLFNKDFGWETNKKFELALELGFLHDRIYVTGAIYKNRSSNQLVGIPLPATTGFTSLQSNLDAVVENTGLELTFRTVNLRGKNFSWSTNLNLTFARNKLVDFPGLQTSTYSQQYRIGQPLNINLLYNFKGVNPQTGIYEFEDLNNDGRVTFPDDRQAVVDLNPKYYGGIQNQISYKNLTLDFLFQFSKQKNRSYPVSGAGQMLNQIDRLTDSWTQTGDNSPYQIYTTGYNNDALNADSLYSQSTGAITDASFVRLKNLSLTYDLPLSLKGLKCKIMLQGQNLLTFTKYKDGDPEFISYGYLPPLTVINTGIQLTF</sequence>
<gene>
    <name evidence="11" type="ORF">B0A62_22940</name>
    <name evidence="10" type="ORF">IW20_22200</name>
</gene>
<dbReference type="Gene3D" id="2.170.130.10">
    <property type="entry name" value="TonB-dependent receptor, plug domain"/>
    <property type="match status" value="1"/>
</dbReference>
<evidence type="ECO:0000256" key="6">
    <source>
        <dbReference type="ARBA" id="ARBA00023237"/>
    </source>
</evidence>
<accession>A0A085ZZG2</accession>
<reference evidence="11 13" key="2">
    <citation type="submission" date="2016-11" db="EMBL/GenBank/DDBJ databases">
        <title>Whole genomes of Flavobacteriaceae.</title>
        <authorList>
            <person name="Stine C."/>
            <person name="Li C."/>
            <person name="Tadesse D."/>
        </authorList>
    </citation>
    <scope>NUCLEOTIDE SEQUENCE [LARGE SCALE GENOMIC DNA]</scope>
    <source>
        <strain evidence="11 13">ATCC 29551</strain>
    </source>
</reference>
<keyword evidence="4 7" id="KW-0812">Transmembrane</keyword>
<dbReference type="SUPFAM" id="SSF56935">
    <property type="entry name" value="Porins"/>
    <property type="match status" value="1"/>
</dbReference>
<dbReference type="InterPro" id="IPR036942">
    <property type="entry name" value="Beta-barrel_TonB_sf"/>
</dbReference>
<evidence type="ECO:0000256" key="2">
    <source>
        <dbReference type="ARBA" id="ARBA00022448"/>
    </source>
</evidence>
<keyword evidence="5 7" id="KW-0472">Membrane</keyword>
<keyword evidence="13" id="KW-1185">Reference proteome</keyword>
<feature type="domain" description="TonB-dependent receptor plug" evidence="9">
    <location>
        <begin position="136"/>
        <end position="260"/>
    </location>
</feature>
<keyword evidence="6 7" id="KW-0998">Cell outer membrane</keyword>
<comment type="similarity">
    <text evidence="7">Belongs to the TonB-dependent receptor family.</text>
</comment>
<dbReference type="SUPFAM" id="SSF49464">
    <property type="entry name" value="Carboxypeptidase regulatory domain-like"/>
    <property type="match status" value="1"/>
</dbReference>
<evidence type="ECO:0000256" key="8">
    <source>
        <dbReference type="SAM" id="Phobius"/>
    </source>
</evidence>
<keyword evidence="2 7" id="KW-0813">Transport</keyword>
<dbReference type="GO" id="GO:0009279">
    <property type="term" value="C:cell outer membrane"/>
    <property type="evidence" value="ECO:0007669"/>
    <property type="project" value="UniProtKB-SubCell"/>
</dbReference>
<evidence type="ECO:0000256" key="3">
    <source>
        <dbReference type="ARBA" id="ARBA00022452"/>
    </source>
</evidence>
<comment type="subcellular location">
    <subcellularLocation>
        <location evidence="1 7">Cell outer membrane</location>
        <topology evidence="1 7">Multi-pass membrane protein</topology>
    </subcellularLocation>
</comment>
<keyword evidence="3 7" id="KW-1134">Transmembrane beta strand</keyword>
<dbReference type="Proteomes" id="UP000028712">
    <property type="component" value="Unassembled WGS sequence"/>
</dbReference>
<dbReference type="AlphaFoldDB" id="A0A085ZZG2"/>
<keyword evidence="8" id="KW-1133">Transmembrane helix</keyword>
<dbReference type="InterPro" id="IPR023996">
    <property type="entry name" value="TonB-dep_OMP_SusC/RagA"/>
</dbReference>
<evidence type="ECO:0000313" key="12">
    <source>
        <dbReference type="Proteomes" id="UP000028712"/>
    </source>
</evidence>
<evidence type="ECO:0000259" key="9">
    <source>
        <dbReference type="Pfam" id="PF07715"/>
    </source>
</evidence>
<comment type="caution">
    <text evidence="10">The sequence shown here is derived from an EMBL/GenBank/DDBJ whole genome shotgun (WGS) entry which is preliminary data.</text>
</comment>
<evidence type="ECO:0000256" key="4">
    <source>
        <dbReference type="ARBA" id="ARBA00022692"/>
    </source>
</evidence>
<dbReference type="InterPro" id="IPR012910">
    <property type="entry name" value="Plug_dom"/>
</dbReference>
<dbReference type="STRING" id="991.IW20_22200"/>
<keyword evidence="10" id="KW-0675">Receptor</keyword>
<dbReference type="OrthoDB" id="9768177at2"/>
<dbReference type="eggNOG" id="COG1629">
    <property type="taxonomic scope" value="Bacteria"/>
</dbReference>
<dbReference type="InterPro" id="IPR008969">
    <property type="entry name" value="CarboxyPept-like_regulatory"/>
</dbReference>
<proteinExistence type="inferred from homology"/>
<dbReference type="InterPro" id="IPR023997">
    <property type="entry name" value="TonB-dep_OMP_SusC/RagA_CS"/>
</dbReference>
<dbReference type="NCBIfam" id="TIGR04057">
    <property type="entry name" value="SusC_RagA_signa"/>
    <property type="match status" value="1"/>
</dbReference>
<evidence type="ECO:0000256" key="1">
    <source>
        <dbReference type="ARBA" id="ARBA00004571"/>
    </source>
</evidence>
<evidence type="ECO:0000313" key="13">
    <source>
        <dbReference type="Proteomes" id="UP000198424"/>
    </source>
</evidence>
<evidence type="ECO:0000256" key="5">
    <source>
        <dbReference type="ARBA" id="ARBA00023136"/>
    </source>
</evidence>
<dbReference type="PROSITE" id="PS52016">
    <property type="entry name" value="TONB_DEPENDENT_REC_3"/>
    <property type="match status" value="1"/>
</dbReference>
<protein>
    <submittedName>
        <fullName evidence="11">SusC/RagA family TonB-linked outer membrane protein</fullName>
    </submittedName>
    <submittedName>
        <fullName evidence="10">TonB-dependent receptor</fullName>
    </submittedName>
</protein>
<reference evidence="10 12" key="1">
    <citation type="submission" date="2014-07" db="EMBL/GenBank/DDBJ databases">
        <title>Genome of Flavobacterium hydatis DSM 2063.</title>
        <authorList>
            <person name="Pipes S.E."/>
            <person name="Stropko S.J."/>
            <person name="Newman J.D."/>
        </authorList>
    </citation>
    <scope>NUCLEOTIDE SEQUENCE [LARGE SCALE GENOMIC DNA]</scope>
    <source>
        <strain evidence="10 12">DSM 2063</strain>
    </source>
</reference>
<evidence type="ECO:0000313" key="10">
    <source>
        <dbReference type="EMBL" id="KFF09826.1"/>
    </source>
</evidence>